<dbReference type="Gene3D" id="1.20.140.10">
    <property type="entry name" value="Butyryl-CoA Dehydrogenase, subunit A, domain 3"/>
    <property type="match status" value="1"/>
</dbReference>
<dbReference type="SUPFAM" id="SSF56645">
    <property type="entry name" value="Acyl-CoA dehydrogenase NM domain-like"/>
    <property type="match status" value="1"/>
</dbReference>
<dbReference type="InterPro" id="IPR046373">
    <property type="entry name" value="Acyl-CoA_Oxase/DH_mid-dom_sf"/>
</dbReference>
<comment type="similarity">
    <text evidence="2 5">Belongs to the acyl-CoA dehydrogenase family.</text>
</comment>
<evidence type="ECO:0000256" key="4">
    <source>
        <dbReference type="ARBA" id="ARBA00022827"/>
    </source>
</evidence>
<dbReference type="Pfam" id="PF02771">
    <property type="entry name" value="Acyl-CoA_dh_N"/>
    <property type="match status" value="1"/>
</dbReference>
<dbReference type="Gene3D" id="2.40.110.10">
    <property type="entry name" value="Butyryl-CoA Dehydrogenase, subunit A, domain 2"/>
    <property type="match status" value="1"/>
</dbReference>
<dbReference type="GO" id="GO:0050660">
    <property type="term" value="F:flavin adenine dinucleotide binding"/>
    <property type="evidence" value="ECO:0007669"/>
    <property type="project" value="InterPro"/>
</dbReference>
<dbReference type="PROSITE" id="PS00073">
    <property type="entry name" value="ACYL_COA_DH_2"/>
    <property type="match status" value="1"/>
</dbReference>
<dbReference type="EC" id="1.3.8.4" evidence="9"/>
<organism evidence="9 10">
    <name type="scientific">Skeletonema marinoi</name>
    <dbReference type="NCBI Taxonomy" id="267567"/>
    <lineage>
        <taxon>Eukaryota</taxon>
        <taxon>Sar</taxon>
        <taxon>Stramenopiles</taxon>
        <taxon>Ochrophyta</taxon>
        <taxon>Bacillariophyta</taxon>
        <taxon>Coscinodiscophyceae</taxon>
        <taxon>Thalassiosirophycidae</taxon>
        <taxon>Thalassiosirales</taxon>
        <taxon>Skeletonemataceae</taxon>
        <taxon>Skeletonema</taxon>
        <taxon>Skeletonema marinoi-dohrnii complex</taxon>
    </lineage>
</organism>
<comment type="cofactor">
    <cofactor evidence="1 5">
        <name>FAD</name>
        <dbReference type="ChEBI" id="CHEBI:57692"/>
    </cofactor>
</comment>
<comment type="caution">
    <text evidence="9">The sequence shown here is derived from an EMBL/GenBank/DDBJ whole genome shotgun (WGS) entry which is preliminary data.</text>
</comment>
<dbReference type="GO" id="GO:0008470">
    <property type="term" value="F:3-methylbutanoyl-CoA dehydrogenase activity"/>
    <property type="evidence" value="ECO:0007669"/>
    <property type="project" value="UniProtKB-EC"/>
</dbReference>
<dbReference type="InterPro" id="IPR009100">
    <property type="entry name" value="AcylCoA_DH/oxidase_NM_dom_sf"/>
</dbReference>
<name>A0AAD8YBU7_9STRA</name>
<protein>
    <submittedName>
        <fullName evidence="9">Isovaleryl-CoA dehydrogenase</fullName>
        <ecNumber evidence="9">1.3.8.4</ecNumber>
    </submittedName>
</protein>
<evidence type="ECO:0000256" key="2">
    <source>
        <dbReference type="ARBA" id="ARBA00009347"/>
    </source>
</evidence>
<keyword evidence="10" id="KW-1185">Reference proteome</keyword>
<dbReference type="EMBL" id="JATAAI010000011">
    <property type="protein sequence ID" value="KAK1742441.1"/>
    <property type="molecule type" value="Genomic_DNA"/>
</dbReference>
<evidence type="ECO:0000256" key="3">
    <source>
        <dbReference type="ARBA" id="ARBA00022630"/>
    </source>
</evidence>
<dbReference type="Gene3D" id="1.10.540.10">
    <property type="entry name" value="Acyl-CoA dehydrogenase/oxidase, N-terminal domain"/>
    <property type="match status" value="1"/>
</dbReference>
<dbReference type="InterPro" id="IPR009075">
    <property type="entry name" value="AcylCo_DH/oxidase_C"/>
</dbReference>
<proteinExistence type="inferred from homology"/>
<gene>
    <name evidence="9" type="ORF">QTG54_007006</name>
</gene>
<evidence type="ECO:0000256" key="5">
    <source>
        <dbReference type="RuleBase" id="RU362125"/>
    </source>
</evidence>
<evidence type="ECO:0000256" key="1">
    <source>
        <dbReference type="ARBA" id="ARBA00001974"/>
    </source>
</evidence>
<keyword evidence="5 9" id="KW-0560">Oxidoreductase</keyword>
<keyword evidence="4 5" id="KW-0274">FAD</keyword>
<feature type="domain" description="Acyl-CoA dehydrogenase/oxidase C-terminal" evidence="6">
    <location>
        <begin position="236"/>
        <end position="372"/>
    </location>
</feature>
<dbReference type="InterPro" id="IPR013786">
    <property type="entry name" value="AcylCoA_DH/ox_N"/>
</dbReference>
<reference evidence="9" key="1">
    <citation type="submission" date="2023-06" db="EMBL/GenBank/DDBJ databases">
        <title>Survivors Of The Sea: Transcriptome response of Skeletonema marinoi to long-term dormancy.</title>
        <authorList>
            <person name="Pinder M.I.M."/>
            <person name="Kourtchenko O."/>
            <person name="Robertson E.K."/>
            <person name="Larsson T."/>
            <person name="Maumus F."/>
            <person name="Osuna-Cruz C.M."/>
            <person name="Vancaester E."/>
            <person name="Stenow R."/>
            <person name="Vandepoele K."/>
            <person name="Ploug H."/>
            <person name="Bruchert V."/>
            <person name="Godhe A."/>
            <person name="Topel M."/>
        </authorList>
    </citation>
    <scope>NUCLEOTIDE SEQUENCE</scope>
    <source>
        <strain evidence="9">R05AC</strain>
    </source>
</reference>
<dbReference type="InterPro" id="IPR036250">
    <property type="entry name" value="AcylCo_DH-like_C"/>
</dbReference>
<evidence type="ECO:0000313" key="10">
    <source>
        <dbReference type="Proteomes" id="UP001224775"/>
    </source>
</evidence>
<evidence type="ECO:0000313" key="9">
    <source>
        <dbReference type="EMBL" id="KAK1742441.1"/>
    </source>
</evidence>
<evidence type="ECO:0000259" key="7">
    <source>
        <dbReference type="Pfam" id="PF02770"/>
    </source>
</evidence>
<keyword evidence="3 5" id="KW-0285">Flavoprotein</keyword>
<sequence length="381" mass="41565">MNTNSLTKLFNPTDDHAALREMVRSFTEREVEPQALDTIEVKHSINDGLGILGLTAPDEFGGTGLPDATAVSIVHEELSYSDPALCLSYLAHSILLVNNLAVNANDEQLALFMPGICDGSKIGGMCMSEPNAGTDVLGMKSNAVYDSARDGFILNGTKMWITNGTLTGKETGDLFLVYARTGPRRGQILLSLWWRKAWRDKLGMRASPTAELVFENVFLPAKTHVVGDVNGATLCMMRNLEIERVALAAMAVGIARRSLDEMIAYASNRPALARIQKHISESYAEYMAGKCYLYAIANGLDLSTYGNGLDADGVKLYCATMAKNVADRAIQVMGGYGYCGEYTVERLWRDAKLLEIGGGTNESHHKNMARDLHKLDGNKLE</sequence>
<dbReference type="Proteomes" id="UP001224775">
    <property type="component" value="Unassembled WGS sequence"/>
</dbReference>
<dbReference type="AlphaFoldDB" id="A0AAD8YBU7"/>
<accession>A0AAD8YBU7</accession>
<dbReference type="PANTHER" id="PTHR43884:SF12">
    <property type="entry name" value="ISOVALERYL-COA DEHYDROGENASE, MITOCHONDRIAL-RELATED"/>
    <property type="match status" value="1"/>
</dbReference>
<dbReference type="InterPro" id="IPR037069">
    <property type="entry name" value="AcylCoA_DH/ox_N_sf"/>
</dbReference>
<dbReference type="SUPFAM" id="SSF47203">
    <property type="entry name" value="Acyl-CoA dehydrogenase C-terminal domain-like"/>
    <property type="match status" value="1"/>
</dbReference>
<dbReference type="GO" id="GO:0006552">
    <property type="term" value="P:L-leucine catabolic process"/>
    <property type="evidence" value="ECO:0007669"/>
    <property type="project" value="TreeGrafter"/>
</dbReference>
<dbReference type="PROSITE" id="PS00072">
    <property type="entry name" value="ACYL_COA_DH_1"/>
    <property type="match status" value="1"/>
</dbReference>
<dbReference type="Pfam" id="PF02770">
    <property type="entry name" value="Acyl-CoA_dh_M"/>
    <property type="match status" value="1"/>
</dbReference>
<evidence type="ECO:0000259" key="8">
    <source>
        <dbReference type="Pfam" id="PF02771"/>
    </source>
</evidence>
<feature type="domain" description="Acyl-CoA oxidase/dehydrogenase middle" evidence="7">
    <location>
        <begin position="125"/>
        <end position="217"/>
    </location>
</feature>
<dbReference type="Pfam" id="PF00441">
    <property type="entry name" value="Acyl-CoA_dh_1"/>
    <property type="match status" value="1"/>
</dbReference>
<feature type="domain" description="Acyl-CoA dehydrogenase/oxidase N-terminal" evidence="8">
    <location>
        <begin position="13"/>
        <end position="119"/>
    </location>
</feature>
<evidence type="ECO:0000259" key="6">
    <source>
        <dbReference type="Pfam" id="PF00441"/>
    </source>
</evidence>
<dbReference type="InterPro" id="IPR006089">
    <property type="entry name" value="Acyl-CoA_DH_CS"/>
</dbReference>
<dbReference type="PANTHER" id="PTHR43884">
    <property type="entry name" value="ACYL-COA DEHYDROGENASE"/>
    <property type="match status" value="1"/>
</dbReference>
<dbReference type="InterPro" id="IPR006091">
    <property type="entry name" value="Acyl-CoA_Oxase/DH_mid-dom"/>
</dbReference>